<reference evidence="3" key="1">
    <citation type="journal article" date="2019" name="Int. J. Syst. Evol. Microbiol.">
        <title>The Global Catalogue of Microorganisms (GCM) 10K type strain sequencing project: providing services to taxonomists for standard genome sequencing and annotation.</title>
        <authorList>
            <consortium name="The Broad Institute Genomics Platform"/>
            <consortium name="The Broad Institute Genome Sequencing Center for Infectious Disease"/>
            <person name="Wu L."/>
            <person name="Ma J."/>
        </authorList>
    </citation>
    <scope>NUCLEOTIDE SEQUENCE [LARGE SCALE GENOMIC DNA]</scope>
    <source>
        <strain evidence="3">CCUG 43117</strain>
    </source>
</reference>
<organism evidence="2 3">
    <name type="scientific">Bosea massiliensis</name>
    <dbReference type="NCBI Taxonomy" id="151419"/>
    <lineage>
        <taxon>Bacteria</taxon>
        <taxon>Pseudomonadati</taxon>
        <taxon>Pseudomonadota</taxon>
        <taxon>Alphaproteobacteria</taxon>
        <taxon>Hyphomicrobiales</taxon>
        <taxon>Boseaceae</taxon>
        <taxon>Bosea</taxon>
    </lineage>
</organism>
<gene>
    <name evidence="2" type="ORF">ACFPN9_20080</name>
</gene>
<dbReference type="RefSeq" id="WP_377817477.1">
    <property type="nucleotide sequence ID" value="NZ_JBHSLU010000063.1"/>
</dbReference>
<accession>A0ABW0P6Z1</accession>
<name>A0ABW0P6Z1_9HYPH</name>
<evidence type="ECO:0000313" key="3">
    <source>
        <dbReference type="Proteomes" id="UP001596060"/>
    </source>
</evidence>
<evidence type="ECO:0000313" key="2">
    <source>
        <dbReference type="EMBL" id="MFC5507544.1"/>
    </source>
</evidence>
<keyword evidence="3" id="KW-1185">Reference proteome</keyword>
<evidence type="ECO:0000256" key="1">
    <source>
        <dbReference type="SAM" id="SignalP"/>
    </source>
</evidence>
<keyword evidence="1" id="KW-0732">Signal</keyword>
<feature type="chain" id="PRO_5045456975" description="DUF2125 domain-containing protein" evidence="1">
    <location>
        <begin position="23"/>
        <end position="354"/>
    </location>
</feature>
<dbReference type="EMBL" id="JBHSLU010000063">
    <property type="protein sequence ID" value="MFC5507544.1"/>
    <property type="molecule type" value="Genomic_DNA"/>
</dbReference>
<comment type="caution">
    <text evidence="2">The sequence shown here is derived from an EMBL/GenBank/DDBJ whole genome shotgun (WGS) entry which is preliminary data.</text>
</comment>
<protein>
    <recommendedName>
        <fullName evidence="4">DUF2125 domain-containing protein</fullName>
    </recommendedName>
</protein>
<dbReference type="Proteomes" id="UP001596060">
    <property type="component" value="Unassembled WGS sequence"/>
</dbReference>
<feature type="signal peptide" evidence="1">
    <location>
        <begin position="1"/>
        <end position="22"/>
    </location>
</feature>
<proteinExistence type="predicted"/>
<sequence length="354" mass="37026">MRSFIVIAAVTTLVGASGSAFADDRTETAVRLFLGMGNGSAVTADRVLSENDDVVVKNLVLPMNGGQTGSNPKIHVKEMRFVGVEAGDSEMSFKGIAGSGLMISGEEAIAARSMVMGPAKAKNLGVAAFAVDGDLSVTFMDIVAPSKSGTVRVSSYTLSMTGDPSAAFRQSARFEGVRSDQLKLGSASEGIQAEMSISGNGETREIDGTMSVKQVQFGDISARFSMERIEPAADRLSLMLGYGLFAGAPKLKQASVSYTPAEPIRTMLMFMNGEQRRQMSGAVLPFVRGQLGLDEEFAQGAASEVEKFLAMPVRLSIGFSPPVPVGITEVQSAGAEGAADNKASRLGLSIKSGQ</sequence>
<evidence type="ECO:0008006" key="4">
    <source>
        <dbReference type="Google" id="ProtNLM"/>
    </source>
</evidence>